<name>M1URZ8_CYAM1</name>
<evidence type="ECO:0000256" key="3">
    <source>
        <dbReference type="ARBA" id="ARBA00007222"/>
    </source>
</evidence>
<evidence type="ECO:0000256" key="4">
    <source>
        <dbReference type="ARBA" id="ARBA00022676"/>
    </source>
</evidence>
<evidence type="ECO:0000256" key="2">
    <source>
        <dbReference type="ARBA" id="ARBA00004922"/>
    </source>
</evidence>
<accession>M1URZ8</accession>
<dbReference type="KEGG" id="cme:CYME_CMJ319C"/>
<evidence type="ECO:0000259" key="12">
    <source>
        <dbReference type="Pfam" id="PF16192"/>
    </source>
</evidence>
<dbReference type="InterPro" id="IPR003342">
    <property type="entry name" value="ArnT-like_N"/>
</dbReference>
<evidence type="ECO:0000313" key="13">
    <source>
        <dbReference type="EMBL" id="BAM80406.1"/>
    </source>
</evidence>
<feature type="region of interest" description="Disordered" evidence="9">
    <location>
        <begin position="1"/>
        <end position="61"/>
    </location>
</feature>
<organism evidence="13 14">
    <name type="scientific">Cyanidioschyzon merolae (strain NIES-3377 / 10D)</name>
    <name type="common">Unicellular red alga</name>
    <dbReference type="NCBI Taxonomy" id="280699"/>
    <lineage>
        <taxon>Eukaryota</taxon>
        <taxon>Rhodophyta</taxon>
        <taxon>Bangiophyceae</taxon>
        <taxon>Cyanidiales</taxon>
        <taxon>Cyanidiaceae</taxon>
        <taxon>Cyanidioschyzon</taxon>
    </lineage>
</organism>
<comment type="pathway">
    <text evidence="2">Protein modification; protein glycosylation.</text>
</comment>
<feature type="transmembrane region" description="Helical" evidence="10">
    <location>
        <begin position="457"/>
        <end position="476"/>
    </location>
</feature>
<keyword evidence="8 10" id="KW-0472">Membrane</keyword>
<evidence type="ECO:0000256" key="6">
    <source>
        <dbReference type="ARBA" id="ARBA00022692"/>
    </source>
</evidence>
<feature type="transmembrane region" description="Helical" evidence="10">
    <location>
        <begin position="411"/>
        <end position="437"/>
    </location>
</feature>
<keyword evidence="6 10" id="KW-0812">Transmembrane</keyword>
<dbReference type="GO" id="GO:0016020">
    <property type="term" value="C:membrane"/>
    <property type="evidence" value="ECO:0007669"/>
    <property type="project" value="InterPro"/>
</dbReference>
<dbReference type="eggNOG" id="KOG3359">
    <property type="taxonomic scope" value="Eukaryota"/>
</dbReference>
<dbReference type="Gramene" id="CMJ319CT">
    <property type="protein sequence ID" value="CMJ319CT"/>
    <property type="gene ID" value="CMJ319C"/>
</dbReference>
<comment type="similarity">
    <text evidence="3">Belongs to the glycosyltransferase 39 family.</text>
</comment>
<evidence type="ECO:0000313" key="14">
    <source>
        <dbReference type="Proteomes" id="UP000007014"/>
    </source>
</evidence>
<evidence type="ECO:0000256" key="8">
    <source>
        <dbReference type="ARBA" id="ARBA00023136"/>
    </source>
</evidence>
<feature type="domain" description="Protein O-mannosyl-transferase C-terminal four TM" evidence="12">
    <location>
        <begin position="347"/>
        <end position="553"/>
    </location>
</feature>
<dbReference type="Proteomes" id="UP000007014">
    <property type="component" value="Chromosome 10"/>
</dbReference>
<dbReference type="GO" id="GO:0012505">
    <property type="term" value="C:endomembrane system"/>
    <property type="evidence" value="ECO:0007669"/>
    <property type="project" value="UniProtKB-SubCell"/>
</dbReference>
<dbReference type="AlphaFoldDB" id="M1URZ8"/>
<evidence type="ECO:0000256" key="9">
    <source>
        <dbReference type="SAM" id="MobiDB-lite"/>
    </source>
</evidence>
<gene>
    <name evidence="13" type="ORF">CYME_CMJ319C</name>
</gene>
<dbReference type="InterPro" id="IPR027005">
    <property type="entry name" value="PMT-like"/>
</dbReference>
<feature type="compositionally biased region" description="Low complexity" evidence="9">
    <location>
        <begin position="11"/>
        <end position="23"/>
    </location>
</feature>
<feature type="domain" description="ArnT-like N-terminal" evidence="11">
    <location>
        <begin position="85"/>
        <end position="273"/>
    </location>
</feature>
<dbReference type="EMBL" id="AP006492">
    <property type="protein sequence ID" value="BAM80406.1"/>
    <property type="molecule type" value="Genomic_DNA"/>
</dbReference>
<evidence type="ECO:0000256" key="10">
    <source>
        <dbReference type="SAM" id="Phobius"/>
    </source>
</evidence>
<keyword evidence="5" id="KW-0808">Transferase</keyword>
<dbReference type="InterPro" id="IPR032421">
    <property type="entry name" value="PMT_4TMC"/>
</dbReference>
<feature type="transmembrane region" description="Helical" evidence="10">
    <location>
        <begin position="514"/>
        <end position="531"/>
    </location>
</feature>
<dbReference type="Pfam" id="PF02366">
    <property type="entry name" value="PMT"/>
    <property type="match status" value="1"/>
</dbReference>
<reference evidence="13 14" key="1">
    <citation type="journal article" date="2004" name="Nature">
        <title>Genome sequence of the ultrasmall unicellular red alga Cyanidioschyzon merolae 10D.</title>
        <authorList>
            <person name="Matsuzaki M."/>
            <person name="Misumi O."/>
            <person name="Shin-i T."/>
            <person name="Maruyama S."/>
            <person name="Takahara M."/>
            <person name="Miyagishima S."/>
            <person name="Mori T."/>
            <person name="Nishida K."/>
            <person name="Yagisawa F."/>
            <person name="Nishida K."/>
            <person name="Yoshida Y."/>
            <person name="Nishimura Y."/>
            <person name="Nakao S."/>
            <person name="Kobayashi T."/>
            <person name="Momoyama Y."/>
            <person name="Higashiyama T."/>
            <person name="Minoda A."/>
            <person name="Sano M."/>
            <person name="Nomoto H."/>
            <person name="Oishi K."/>
            <person name="Hayashi H."/>
            <person name="Ohta F."/>
            <person name="Nishizaka S."/>
            <person name="Haga S."/>
            <person name="Miura S."/>
            <person name="Morishita T."/>
            <person name="Kabeya Y."/>
            <person name="Terasawa K."/>
            <person name="Suzuki Y."/>
            <person name="Ishii Y."/>
            <person name="Asakawa S."/>
            <person name="Takano H."/>
            <person name="Ohta N."/>
            <person name="Kuroiwa H."/>
            <person name="Tanaka K."/>
            <person name="Shimizu N."/>
            <person name="Sugano S."/>
            <person name="Sato N."/>
            <person name="Nozaki H."/>
            <person name="Ogasawara N."/>
            <person name="Kohara Y."/>
            <person name="Kuroiwa T."/>
        </authorList>
    </citation>
    <scope>NUCLEOTIDE SEQUENCE [LARGE SCALE GENOMIC DNA]</scope>
    <source>
        <strain evidence="13 14">10D</strain>
    </source>
</reference>
<dbReference type="Pfam" id="PF16192">
    <property type="entry name" value="PMT_4TMC"/>
    <property type="match status" value="1"/>
</dbReference>
<dbReference type="UniPathway" id="UPA00378"/>
<dbReference type="PANTHER" id="PTHR10050">
    <property type="entry name" value="DOLICHYL-PHOSPHATE-MANNOSE--PROTEIN MANNOSYLTRANSFERASE"/>
    <property type="match status" value="1"/>
</dbReference>
<sequence length="565" mass="63862">MAPAVKRRAADATAASLPASSPSTERVQAADLDVMHQGRTKEDTPQHEHPGADPQKQQASPLERLVLRSTAHVRANPDAWLTGALVLLGLWTRLYRIRWPPECVFDEVHFASFAHHYLNRTYFFDIHPPLAKLTLAAVAKLAGDVPNRDWYVDKVYPPDSRYYAMRACAGVFGALLPPLGFRIARGMGMSRIAATSVGVFLLFDMLNLIEARHILTDSQLIFYAALCIDAFVRLWRTPPASRARRWAAVRAGLASGAALSVKWTTLVVPGLFGLESVAGAALAAEPLEWSTCAIVAATALLLYVALWYPHFRILIYNGPGGDFMSAEFQRTLIGRDGYDPQARKPPFLKLVWQLNKEMLLANARILDEHQWQARWHTWPYVGRGLLYWNRWQEGTLDADGRPLRPHHAMQIYLIGNPLLFWMCLAAVLGTVAAMPFLLRLIRQRKKRGTSTDAWERYLRLATFLLLGYALGILPYMPIQRSTFIYHYLPSLLFAELLFAHAVLDLPALPSVLQLPLAGIVWIVVFWCFWYFRAWVYGHIALTADDHEAMRWIKYTSSVGDNKGWH</sequence>
<dbReference type="RefSeq" id="XP_005535013.1">
    <property type="nucleotide sequence ID" value="XM_005534956.1"/>
</dbReference>
<dbReference type="HOGENOM" id="CLU_482669_0_0_1"/>
<dbReference type="GO" id="GO:0000030">
    <property type="term" value="F:mannosyltransferase activity"/>
    <property type="evidence" value="ECO:0007669"/>
    <property type="project" value="InterPro"/>
</dbReference>
<evidence type="ECO:0000256" key="7">
    <source>
        <dbReference type="ARBA" id="ARBA00022989"/>
    </source>
</evidence>
<dbReference type="GO" id="GO:0006493">
    <property type="term" value="P:protein O-linked glycosylation"/>
    <property type="evidence" value="ECO:0007669"/>
    <property type="project" value="InterPro"/>
</dbReference>
<evidence type="ECO:0000256" key="5">
    <source>
        <dbReference type="ARBA" id="ARBA00022679"/>
    </source>
</evidence>
<evidence type="ECO:0000256" key="1">
    <source>
        <dbReference type="ARBA" id="ARBA00004127"/>
    </source>
</evidence>
<evidence type="ECO:0000259" key="11">
    <source>
        <dbReference type="Pfam" id="PF02366"/>
    </source>
</evidence>
<reference evidence="13 14" key="2">
    <citation type="journal article" date="2007" name="BMC Biol.">
        <title>A 100%-complete sequence reveals unusually simple genomic features in the hot-spring red alga Cyanidioschyzon merolae.</title>
        <authorList>
            <person name="Nozaki H."/>
            <person name="Takano H."/>
            <person name="Misumi O."/>
            <person name="Terasawa K."/>
            <person name="Matsuzaki M."/>
            <person name="Maruyama S."/>
            <person name="Nishida K."/>
            <person name="Yagisawa F."/>
            <person name="Yoshida Y."/>
            <person name="Fujiwara T."/>
            <person name="Takio S."/>
            <person name="Tamura K."/>
            <person name="Chung S.J."/>
            <person name="Nakamura S."/>
            <person name="Kuroiwa H."/>
            <person name="Tanaka K."/>
            <person name="Sato N."/>
            <person name="Kuroiwa T."/>
        </authorList>
    </citation>
    <scope>NUCLEOTIDE SEQUENCE [LARGE SCALE GENOMIC DNA]</scope>
    <source>
        <strain evidence="13 14">10D</strain>
    </source>
</reference>
<keyword evidence="4 13" id="KW-0328">Glycosyltransferase</keyword>
<dbReference type="OrthoDB" id="4896at2759"/>
<comment type="subcellular location">
    <subcellularLocation>
        <location evidence="1">Endomembrane system</location>
        <topology evidence="1">Multi-pass membrane protein</topology>
    </subcellularLocation>
</comment>
<keyword evidence="14" id="KW-1185">Reference proteome</keyword>
<feature type="compositionally biased region" description="Basic and acidic residues" evidence="9">
    <location>
        <begin position="33"/>
        <end position="51"/>
    </location>
</feature>
<protein>
    <submittedName>
        <fullName evidence="13">Similar to dolichyl-phosphate-mannose:protein mannosyltransferase</fullName>
    </submittedName>
</protein>
<dbReference type="OMA" id="HEWESKW"/>
<dbReference type="GeneID" id="16994051"/>
<keyword evidence="7 10" id="KW-1133">Transmembrane helix</keyword>
<proteinExistence type="inferred from homology"/>